<evidence type="ECO:0000256" key="1">
    <source>
        <dbReference type="ARBA" id="ARBA00003701"/>
    </source>
</evidence>
<keyword evidence="6 18" id="KW-0808">Transferase</keyword>
<dbReference type="GO" id="GO:0004364">
    <property type="term" value="F:glutathione transferase activity"/>
    <property type="evidence" value="ECO:0007669"/>
    <property type="project" value="UniProtKB-EC"/>
</dbReference>
<dbReference type="Gene3D" id="1.20.120.550">
    <property type="entry name" value="Membrane associated eicosanoid/glutathione metabolism-like domain"/>
    <property type="match status" value="1"/>
</dbReference>
<keyword evidence="12" id="KW-0496">Mitochondrion</keyword>
<accession>R4WDK0</accession>
<keyword evidence="11" id="KW-0007">Acetylation</keyword>
<feature type="transmembrane region" description="Helical" evidence="17">
    <location>
        <begin position="101"/>
        <end position="125"/>
    </location>
</feature>
<evidence type="ECO:0000256" key="9">
    <source>
        <dbReference type="ARBA" id="ARBA00022824"/>
    </source>
</evidence>
<keyword evidence="9" id="KW-0256">Endoplasmic reticulum</keyword>
<dbReference type="EMBL" id="AK417768">
    <property type="protein sequence ID" value="BAN20983.1"/>
    <property type="molecule type" value="mRNA"/>
</dbReference>
<dbReference type="Pfam" id="PF01124">
    <property type="entry name" value="MAPEG"/>
    <property type="match status" value="1"/>
</dbReference>
<evidence type="ECO:0000313" key="18">
    <source>
        <dbReference type="EMBL" id="BAN20983.1"/>
    </source>
</evidence>
<evidence type="ECO:0000256" key="7">
    <source>
        <dbReference type="ARBA" id="ARBA00022692"/>
    </source>
</evidence>
<evidence type="ECO:0000256" key="4">
    <source>
        <dbReference type="ARBA" id="ARBA00010459"/>
    </source>
</evidence>
<dbReference type="AlphaFoldDB" id="R4WDK0"/>
<evidence type="ECO:0000256" key="8">
    <source>
        <dbReference type="ARBA" id="ARBA00022787"/>
    </source>
</evidence>
<evidence type="ECO:0000256" key="15">
    <source>
        <dbReference type="ARBA" id="ARBA00039397"/>
    </source>
</evidence>
<dbReference type="InterPro" id="IPR023352">
    <property type="entry name" value="MAPEG-like_dom_sf"/>
</dbReference>
<evidence type="ECO:0000256" key="11">
    <source>
        <dbReference type="ARBA" id="ARBA00022990"/>
    </source>
</evidence>
<reference evidence="18" key="1">
    <citation type="journal article" date="2013" name="PLoS ONE">
        <title>Gene expression in gut symbiotic organ of stinkbug affected by extracellular bacterial symbiont.</title>
        <authorList>
            <person name="Futahashi R."/>
            <person name="Tanaka K."/>
            <person name="Tanahashi M."/>
            <person name="Nikoh N."/>
            <person name="Kikuchi Y."/>
            <person name="Lee B.L."/>
            <person name="Fukatsu T."/>
        </authorList>
    </citation>
    <scope>NUCLEOTIDE SEQUENCE</scope>
    <source>
        <tissue evidence="18">Midgut</tissue>
    </source>
</reference>
<evidence type="ECO:0000256" key="16">
    <source>
        <dbReference type="ARBA" id="ARBA00049385"/>
    </source>
</evidence>
<dbReference type="PANTHER" id="PTHR10689:SF6">
    <property type="entry name" value="MICROSOMAL GLUTATHIONE S-TRANSFERASE 1"/>
    <property type="match status" value="1"/>
</dbReference>
<comment type="catalytic activity">
    <reaction evidence="16">
        <text>RX + glutathione = an S-substituted glutathione + a halide anion + H(+)</text>
        <dbReference type="Rhea" id="RHEA:16437"/>
        <dbReference type="ChEBI" id="CHEBI:15378"/>
        <dbReference type="ChEBI" id="CHEBI:16042"/>
        <dbReference type="ChEBI" id="CHEBI:17792"/>
        <dbReference type="ChEBI" id="CHEBI:57925"/>
        <dbReference type="ChEBI" id="CHEBI:90779"/>
        <dbReference type="EC" id="2.5.1.18"/>
    </reaction>
    <physiologicalReaction direction="left-to-right" evidence="16">
        <dbReference type="Rhea" id="RHEA:16438"/>
    </physiologicalReaction>
</comment>
<sequence>MSPKLSDLMSLDNAVFRAYLFYSAVLILKMLLMAPLTARWRYAKKIFISPEDTKLAKGGKSGIQDPDIERVRRAHLNDLENIPIFFVAAFGYLMTNPAPFIAIMLMRLFTLARIAHTIVYAVIVIPQPARAIAWFLGYFITIYMGVISLLTFLV</sequence>
<dbReference type="PANTHER" id="PTHR10689">
    <property type="entry name" value="MICROSOMAL GLUTATHIONE S-TRANSFERASE 1"/>
    <property type="match status" value="1"/>
</dbReference>
<proteinExistence type="evidence at transcript level"/>
<dbReference type="InterPro" id="IPR001129">
    <property type="entry name" value="Membr-assoc_MAPEG"/>
</dbReference>
<evidence type="ECO:0000256" key="10">
    <source>
        <dbReference type="ARBA" id="ARBA00022989"/>
    </source>
</evidence>
<name>R4WDK0_RIPPE</name>
<evidence type="ECO:0000256" key="3">
    <source>
        <dbReference type="ARBA" id="ARBA00004477"/>
    </source>
</evidence>
<dbReference type="FunFam" id="1.20.120.550:FF:000002">
    <property type="entry name" value="Microsomal glutathione S-transferase 1"/>
    <property type="match status" value="1"/>
</dbReference>
<dbReference type="GO" id="GO:0005741">
    <property type="term" value="C:mitochondrial outer membrane"/>
    <property type="evidence" value="ECO:0007669"/>
    <property type="project" value="UniProtKB-SubCell"/>
</dbReference>
<feature type="transmembrane region" description="Helical" evidence="17">
    <location>
        <begin position="79"/>
        <end position="95"/>
    </location>
</feature>
<feature type="transmembrane region" description="Helical" evidence="17">
    <location>
        <begin position="132"/>
        <end position="153"/>
    </location>
</feature>
<evidence type="ECO:0000256" key="12">
    <source>
        <dbReference type="ARBA" id="ARBA00023128"/>
    </source>
</evidence>
<evidence type="ECO:0000256" key="13">
    <source>
        <dbReference type="ARBA" id="ARBA00023136"/>
    </source>
</evidence>
<dbReference type="EC" id="2.5.1.18" evidence="5"/>
<evidence type="ECO:0000256" key="14">
    <source>
        <dbReference type="ARBA" id="ARBA00038540"/>
    </source>
</evidence>
<protein>
    <recommendedName>
        <fullName evidence="15">Microsomal glutathione S-transferase 1</fullName>
        <ecNumber evidence="5">2.5.1.18</ecNumber>
    </recommendedName>
</protein>
<comment type="similarity">
    <text evidence="4">Belongs to the MAPEG family.</text>
</comment>
<dbReference type="SUPFAM" id="SSF161084">
    <property type="entry name" value="MAPEG domain-like"/>
    <property type="match status" value="1"/>
</dbReference>
<evidence type="ECO:0000256" key="2">
    <source>
        <dbReference type="ARBA" id="ARBA00004294"/>
    </source>
</evidence>
<evidence type="ECO:0000256" key="17">
    <source>
        <dbReference type="SAM" id="Phobius"/>
    </source>
</evidence>
<dbReference type="GO" id="GO:0005789">
    <property type="term" value="C:endoplasmic reticulum membrane"/>
    <property type="evidence" value="ECO:0007669"/>
    <property type="project" value="UniProtKB-SubCell"/>
</dbReference>
<keyword evidence="7 17" id="KW-0812">Transmembrane</keyword>
<dbReference type="InterPro" id="IPR040162">
    <property type="entry name" value="MGST1-like"/>
</dbReference>
<keyword evidence="8" id="KW-1000">Mitochondrion outer membrane</keyword>
<feature type="transmembrane region" description="Helical" evidence="17">
    <location>
        <begin position="20"/>
        <end position="38"/>
    </location>
</feature>
<evidence type="ECO:0000256" key="5">
    <source>
        <dbReference type="ARBA" id="ARBA00012452"/>
    </source>
</evidence>
<keyword evidence="13 17" id="KW-0472">Membrane</keyword>
<keyword evidence="10 17" id="KW-1133">Transmembrane helix</keyword>
<evidence type="ECO:0000256" key="6">
    <source>
        <dbReference type="ARBA" id="ARBA00022679"/>
    </source>
</evidence>
<comment type="subcellular location">
    <subcellularLocation>
        <location evidence="3">Endoplasmic reticulum membrane</location>
        <topology evidence="3">Multi-pass membrane protein</topology>
    </subcellularLocation>
    <subcellularLocation>
        <location evidence="2">Mitochondrion outer membrane</location>
    </subcellularLocation>
</comment>
<comment type="subunit">
    <text evidence="14">Homotrimer; The trimer binds only one molecule of glutathione.</text>
</comment>
<organism evidence="18">
    <name type="scientific">Riptortus pedestris</name>
    <name type="common">Bean bug</name>
    <dbReference type="NCBI Taxonomy" id="329032"/>
    <lineage>
        <taxon>Eukaryota</taxon>
        <taxon>Metazoa</taxon>
        <taxon>Ecdysozoa</taxon>
        <taxon>Arthropoda</taxon>
        <taxon>Hexapoda</taxon>
        <taxon>Insecta</taxon>
        <taxon>Pterygota</taxon>
        <taxon>Neoptera</taxon>
        <taxon>Paraneoptera</taxon>
        <taxon>Hemiptera</taxon>
        <taxon>Heteroptera</taxon>
        <taxon>Panheteroptera</taxon>
        <taxon>Pentatomomorpha</taxon>
        <taxon>Coreoidea</taxon>
        <taxon>Alydidae</taxon>
        <taxon>Riptortus</taxon>
    </lineage>
</organism>
<comment type="function">
    <text evidence="1">Conjugation of reduced glutathione to a wide number of exogenous and endogenous hydrophobic electrophiles.</text>
</comment>